<accession>G7I973</accession>
<dbReference type="EnsemblPlants" id="AES59893">
    <property type="protein sequence ID" value="AES59893"/>
    <property type="gene ID" value="MTR_1g031480"/>
</dbReference>
<evidence type="ECO:0000313" key="3">
    <source>
        <dbReference type="Proteomes" id="UP000002051"/>
    </source>
</evidence>
<dbReference type="HOGENOM" id="CLU_2834909_0_0_1"/>
<dbReference type="EMBL" id="CM001217">
    <property type="protein sequence ID" value="AES59893.1"/>
    <property type="molecule type" value="Genomic_DNA"/>
</dbReference>
<dbReference type="Proteomes" id="UP000002051">
    <property type="component" value="Unassembled WGS sequence"/>
</dbReference>
<proteinExistence type="predicted"/>
<reference evidence="1 3" key="2">
    <citation type="journal article" date="2014" name="BMC Genomics">
        <title>An improved genome release (version Mt4.0) for the model legume Medicago truncatula.</title>
        <authorList>
            <person name="Tang H."/>
            <person name="Krishnakumar V."/>
            <person name="Bidwell S."/>
            <person name="Rosen B."/>
            <person name="Chan A."/>
            <person name="Zhou S."/>
            <person name="Gentzbittel L."/>
            <person name="Childs K.L."/>
            <person name="Yandell M."/>
            <person name="Gundlach H."/>
            <person name="Mayer K.F."/>
            <person name="Schwartz D.C."/>
            <person name="Town C.D."/>
        </authorList>
    </citation>
    <scope>GENOME REANNOTATION</scope>
    <source>
        <strain evidence="2 3">cv. Jemalong A17</strain>
    </source>
</reference>
<protein>
    <submittedName>
        <fullName evidence="1 2">Uncharacterized protein</fullName>
    </submittedName>
</protein>
<evidence type="ECO:0000313" key="2">
    <source>
        <dbReference type="EnsemblPlants" id="AES59893"/>
    </source>
</evidence>
<gene>
    <name evidence="1" type="ordered locus">MTR_1g031480</name>
</gene>
<dbReference type="PaxDb" id="3880-AES59893"/>
<evidence type="ECO:0000313" key="1">
    <source>
        <dbReference type="EMBL" id="AES59893.1"/>
    </source>
</evidence>
<organism evidence="1 3">
    <name type="scientific">Medicago truncatula</name>
    <name type="common">Barrel medic</name>
    <name type="synonym">Medicago tribuloides</name>
    <dbReference type="NCBI Taxonomy" id="3880"/>
    <lineage>
        <taxon>Eukaryota</taxon>
        <taxon>Viridiplantae</taxon>
        <taxon>Streptophyta</taxon>
        <taxon>Embryophyta</taxon>
        <taxon>Tracheophyta</taxon>
        <taxon>Spermatophyta</taxon>
        <taxon>Magnoliopsida</taxon>
        <taxon>eudicotyledons</taxon>
        <taxon>Gunneridae</taxon>
        <taxon>Pentapetalae</taxon>
        <taxon>rosids</taxon>
        <taxon>fabids</taxon>
        <taxon>Fabales</taxon>
        <taxon>Fabaceae</taxon>
        <taxon>Papilionoideae</taxon>
        <taxon>50 kb inversion clade</taxon>
        <taxon>NPAAA clade</taxon>
        <taxon>Hologalegina</taxon>
        <taxon>IRL clade</taxon>
        <taxon>Trifolieae</taxon>
        <taxon>Medicago</taxon>
    </lineage>
</organism>
<reference evidence="2" key="3">
    <citation type="submission" date="2015-04" db="UniProtKB">
        <authorList>
            <consortium name="EnsemblPlants"/>
        </authorList>
    </citation>
    <scope>IDENTIFICATION</scope>
    <source>
        <strain evidence="2">cv. Jemalong A17</strain>
    </source>
</reference>
<sequence>MAVVLSCSVDRKQSSGGSGCTLWIKELLSPRVGHSKPNWVNNIVLLMSNKVYGDEQQESCYFLKSM</sequence>
<reference evidence="1 3" key="1">
    <citation type="journal article" date="2011" name="Nature">
        <title>The Medicago genome provides insight into the evolution of rhizobial symbioses.</title>
        <authorList>
            <person name="Young N.D."/>
            <person name="Debelle F."/>
            <person name="Oldroyd G.E."/>
            <person name="Geurts R."/>
            <person name="Cannon S.B."/>
            <person name="Udvardi M.K."/>
            <person name="Benedito V.A."/>
            <person name="Mayer K.F."/>
            <person name="Gouzy J."/>
            <person name="Schoof H."/>
            <person name="Van de Peer Y."/>
            <person name="Proost S."/>
            <person name="Cook D.R."/>
            <person name="Meyers B.C."/>
            <person name="Spannagl M."/>
            <person name="Cheung F."/>
            <person name="De Mita S."/>
            <person name="Krishnakumar V."/>
            <person name="Gundlach H."/>
            <person name="Zhou S."/>
            <person name="Mudge J."/>
            <person name="Bharti A.K."/>
            <person name="Murray J.D."/>
            <person name="Naoumkina M.A."/>
            <person name="Rosen B."/>
            <person name="Silverstein K.A."/>
            <person name="Tang H."/>
            <person name="Rombauts S."/>
            <person name="Zhao P.X."/>
            <person name="Zhou P."/>
            <person name="Barbe V."/>
            <person name="Bardou P."/>
            <person name="Bechner M."/>
            <person name="Bellec A."/>
            <person name="Berger A."/>
            <person name="Berges H."/>
            <person name="Bidwell S."/>
            <person name="Bisseling T."/>
            <person name="Choisne N."/>
            <person name="Couloux A."/>
            <person name="Denny R."/>
            <person name="Deshpande S."/>
            <person name="Dai X."/>
            <person name="Doyle J.J."/>
            <person name="Dudez A.M."/>
            <person name="Farmer A.D."/>
            <person name="Fouteau S."/>
            <person name="Franken C."/>
            <person name="Gibelin C."/>
            <person name="Gish J."/>
            <person name="Goldstein S."/>
            <person name="Gonzalez A.J."/>
            <person name="Green P.J."/>
            <person name="Hallab A."/>
            <person name="Hartog M."/>
            <person name="Hua A."/>
            <person name="Humphray S.J."/>
            <person name="Jeong D.H."/>
            <person name="Jing Y."/>
            <person name="Jocker A."/>
            <person name="Kenton S.M."/>
            <person name="Kim D.J."/>
            <person name="Klee K."/>
            <person name="Lai H."/>
            <person name="Lang C."/>
            <person name="Lin S."/>
            <person name="Macmil S.L."/>
            <person name="Magdelenat G."/>
            <person name="Matthews L."/>
            <person name="McCorrison J."/>
            <person name="Monaghan E.L."/>
            <person name="Mun J.H."/>
            <person name="Najar F.Z."/>
            <person name="Nicholson C."/>
            <person name="Noirot C."/>
            <person name="O'Bleness M."/>
            <person name="Paule C.R."/>
            <person name="Poulain J."/>
            <person name="Prion F."/>
            <person name="Qin B."/>
            <person name="Qu C."/>
            <person name="Retzel E.F."/>
            <person name="Riddle C."/>
            <person name="Sallet E."/>
            <person name="Samain S."/>
            <person name="Samson N."/>
            <person name="Sanders I."/>
            <person name="Saurat O."/>
            <person name="Scarpelli C."/>
            <person name="Schiex T."/>
            <person name="Segurens B."/>
            <person name="Severin A.J."/>
            <person name="Sherrier D.J."/>
            <person name="Shi R."/>
            <person name="Sims S."/>
            <person name="Singer S.R."/>
            <person name="Sinharoy S."/>
            <person name="Sterck L."/>
            <person name="Viollet A."/>
            <person name="Wang B.B."/>
            <person name="Wang K."/>
            <person name="Wang M."/>
            <person name="Wang X."/>
            <person name="Warfsmann J."/>
            <person name="Weissenbach J."/>
            <person name="White D.D."/>
            <person name="White J.D."/>
            <person name="Wiley G.B."/>
            <person name="Wincker P."/>
            <person name="Xing Y."/>
            <person name="Yang L."/>
            <person name="Yao Z."/>
            <person name="Ying F."/>
            <person name="Zhai J."/>
            <person name="Zhou L."/>
            <person name="Zuber A."/>
            <person name="Denarie J."/>
            <person name="Dixon R.A."/>
            <person name="May G.D."/>
            <person name="Schwartz D.C."/>
            <person name="Rogers J."/>
            <person name="Quetier F."/>
            <person name="Town C.D."/>
            <person name="Roe B.A."/>
        </authorList>
    </citation>
    <scope>NUCLEOTIDE SEQUENCE [LARGE SCALE GENOMIC DNA]</scope>
    <source>
        <strain evidence="1">A17</strain>
        <strain evidence="2 3">cv. Jemalong A17</strain>
    </source>
</reference>
<dbReference type="AlphaFoldDB" id="G7I973"/>
<name>G7I973_MEDTR</name>
<keyword evidence="3" id="KW-1185">Reference proteome</keyword>